<dbReference type="PANTHER" id="PTHR43709:SF2">
    <property type="entry name" value="DUF453 DOMAIN PROTEIN (AFU_ORTHOLOGUE AFUA_6G00360)"/>
    <property type="match status" value="1"/>
</dbReference>
<proteinExistence type="inferred from homology"/>
<dbReference type="STRING" id="106004.A0A1Y2G3Z9"/>
<keyword evidence="2" id="KW-0413">Isomerase</keyword>
<protein>
    <recommendedName>
        <fullName evidence="5">PrpF protein-domain-containing protein</fullName>
    </recommendedName>
</protein>
<gene>
    <name evidence="3" type="ORF">BCR35DRAFT_286005</name>
</gene>
<dbReference type="EMBL" id="MCGR01000001">
    <property type="protein sequence ID" value="ORY92664.1"/>
    <property type="molecule type" value="Genomic_DNA"/>
</dbReference>
<name>A0A1Y2G3Z9_9BASI</name>
<dbReference type="Gene3D" id="3.10.310.10">
    <property type="entry name" value="Diaminopimelate Epimerase, Chain A, domain 1"/>
    <property type="match status" value="2"/>
</dbReference>
<dbReference type="SUPFAM" id="SSF54506">
    <property type="entry name" value="Diaminopimelate epimerase-like"/>
    <property type="match status" value="2"/>
</dbReference>
<accession>A0A1Y2G3Z9</accession>
<comment type="similarity">
    <text evidence="1">Belongs to the PrpF family.</text>
</comment>
<dbReference type="InParanoid" id="A0A1Y2G3Z9"/>
<dbReference type="Pfam" id="PF04303">
    <property type="entry name" value="PrpF"/>
    <property type="match status" value="2"/>
</dbReference>
<organism evidence="3 4">
    <name type="scientific">Leucosporidium creatinivorum</name>
    <dbReference type="NCBI Taxonomy" id="106004"/>
    <lineage>
        <taxon>Eukaryota</taxon>
        <taxon>Fungi</taxon>
        <taxon>Dikarya</taxon>
        <taxon>Basidiomycota</taxon>
        <taxon>Pucciniomycotina</taxon>
        <taxon>Microbotryomycetes</taxon>
        <taxon>Leucosporidiales</taxon>
        <taxon>Leucosporidium</taxon>
    </lineage>
</organism>
<keyword evidence="4" id="KW-1185">Reference proteome</keyword>
<dbReference type="PANTHER" id="PTHR43709">
    <property type="entry name" value="ACONITATE ISOMERASE-RELATED"/>
    <property type="match status" value="1"/>
</dbReference>
<evidence type="ECO:0000313" key="3">
    <source>
        <dbReference type="EMBL" id="ORY92664.1"/>
    </source>
</evidence>
<reference evidence="3 4" key="1">
    <citation type="submission" date="2016-07" db="EMBL/GenBank/DDBJ databases">
        <title>Pervasive Adenine N6-methylation of Active Genes in Fungi.</title>
        <authorList>
            <consortium name="DOE Joint Genome Institute"/>
            <person name="Mondo S.J."/>
            <person name="Dannebaum R.O."/>
            <person name="Kuo R.C."/>
            <person name="Labutti K."/>
            <person name="Haridas S."/>
            <person name="Kuo A."/>
            <person name="Salamov A."/>
            <person name="Ahrendt S.R."/>
            <person name="Lipzen A."/>
            <person name="Sullivan W."/>
            <person name="Andreopoulos W.B."/>
            <person name="Clum A."/>
            <person name="Lindquist E."/>
            <person name="Daum C."/>
            <person name="Ramamoorthy G.K."/>
            <person name="Gryganskyi A."/>
            <person name="Culley D."/>
            <person name="Magnuson J.K."/>
            <person name="James T.Y."/>
            <person name="O'Malley M.A."/>
            <person name="Stajich J.E."/>
            <person name="Spatafora J.W."/>
            <person name="Visel A."/>
            <person name="Grigoriev I.V."/>
        </authorList>
    </citation>
    <scope>NUCLEOTIDE SEQUENCE [LARGE SCALE GENOMIC DNA]</scope>
    <source>
        <strain evidence="3 4">62-1032</strain>
    </source>
</reference>
<dbReference type="AlphaFoldDB" id="A0A1Y2G3Z9"/>
<evidence type="ECO:0000256" key="1">
    <source>
        <dbReference type="ARBA" id="ARBA00007673"/>
    </source>
</evidence>
<sequence>MSTRGIAASFWRGGTSRGLILRAETMAPYPPSVRSDIIRTALGSPDPDGRQISGLGGGVSSLSKAMIVGIPGEGEEAQAVWGKLPGVEWADEGTNAGLGEWDIVYRFAQVGVRDDVLDWSSTCGNMLSAVALQSIALPILPYTTLFTRARSLPRPEPGQPLLFPLSILSASNGAIMRARVPIDPITLQVWQPPEGEGVKIAGVPGEEVGIEVEMPMAEDVELFEPASTIAYEEHEIPYSLLSSGLPNIVIPISSLSHLDIPTSLLTSSASELTSHSTLSTHLERLRQSIASALSLPFSLSTPKVCLIGPAPSEGYRTSSGTRVEQQDADFVARTVSSGDWHATIPGTTLGALNIGAGTKGSVVWKLMNGEEVGGKEEGNAGVVQVRVGNAAGVASSSVRFERSRGKGEAEEEGELRPVSVVMMRTAREIMRGEVMVPERVFAKGEEDEEGR</sequence>
<dbReference type="OrthoDB" id="10267539at2759"/>
<dbReference type="Proteomes" id="UP000193467">
    <property type="component" value="Unassembled WGS sequence"/>
</dbReference>
<evidence type="ECO:0008006" key="5">
    <source>
        <dbReference type="Google" id="ProtNLM"/>
    </source>
</evidence>
<evidence type="ECO:0000256" key="2">
    <source>
        <dbReference type="ARBA" id="ARBA00023235"/>
    </source>
</evidence>
<comment type="caution">
    <text evidence="3">The sequence shown here is derived from an EMBL/GenBank/DDBJ whole genome shotgun (WGS) entry which is preliminary data.</text>
</comment>
<evidence type="ECO:0000313" key="4">
    <source>
        <dbReference type="Proteomes" id="UP000193467"/>
    </source>
</evidence>
<dbReference type="GO" id="GO:0016853">
    <property type="term" value="F:isomerase activity"/>
    <property type="evidence" value="ECO:0007669"/>
    <property type="project" value="UniProtKB-KW"/>
</dbReference>
<dbReference type="InterPro" id="IPR007400">
    <property type="entry name" value="PrpF-like"/>
</dbReference>